<feature type="domain" description="YdbS-like PH" evidence="2">
    <location>
        <begin position="429"/>
        <end position="501"/>
    </location>
</feature>
<dbReference type="InterPro" id="IPR014529">
    <property type="entry name" value="UCP026631"/>
</dbReference>
<feature type="domain" description="YdbS-like PH" evidence="2">
    <location>
        <begin position="91"/>
        <end position="167"/>
    </location>
</feature>
<dbReference type="InterPro" id="IPR005182">
    <property type="entry name" value="YdbS-like_PH"/>
</dbReference>
<keyword evidence="6" id="KW-1185">Reference proteome</keyword>
<name>A0AAX0RRJ2_9BACI</name>
<dbReference type="EMBL" id="NUEQ01000028">
    <property type="protein sequence ID" value="PEJ31541.1"/>
    <property type="molecule type" value="Genomic_DNA"/>
</dbReference>
<protein>
    <recommendedName>
        <fullName evidence="2">YdbS-like PH domain-containing protein</fullName>
    </recommendedName>
</protein>
<feature type="transmembrane region" description="Helical" evidence="1">
    <location>
        <begin position="211"/>
        <end position="232"/>
    </location>
</feature>
<feature type="transmembrane region" description="Helical" evidence="1">
    <location>
        <begin position="70"/>
        <end position="89"/>
    </location>
</feature>
<evidence type="ECO:0000313" key="5">
    <source>
        <dbReference type="Proteomes" id="UP000220106"/>
    </source>
</evidence>
<organism evidence="4 5">
    <name type="scientific">Peribacillus butanolivorans</name>
    <dbReference type="NCBI Taxonomy" id="421767"/>
    <lineage>
        <taxon>Bacteria</taxon>
        <taxon>Bacillati</taxon>
        <taxon>Bacillota</taxon>
        <taxon>Bacilli</taxon>
        <taxon>Bacillales</taxon>
        <taxon>Bacillaceae</taxon>
        <taxon>Peribacillus</taxon>
    </lineage>
</organism>
<evidence type="ECO:0000313" key="3">
    <source>
        <dbReference type="EMBL" id="AXN39246.1"/>
    </source>
</evidence>
<evidence type="ECO:0000313" key="6">
    <source>
        <dbReference type="Proteomes" id="UP000260457"/>
    </source>
</evidence>
<dbReference type="PIRSF" id="PIRSF026631">
    <property type="entry name" value="UCP026631"/>
    <property type="match status" value="1"/>
</dbReference>
<dbReference type="EMBL" id="CP030926">
    <property type="protein sequence ID" value="AXN39246.1"/>
    <property type="molecule type" value="Genomic_DNA"/>
</dbReference>
<feature type="transmembrane region" description="Helical" evidence="1">
    <location>
        <begin position="34"/>
        <end position="58"/>
    </location>
</feature>
<dbReference type="Proteomes" id="UP000220106">
    <property type="component" value="Unassembled WGS sequence"/>
</dbReference>
<feature type="transmembrane region" description="Helical" evidence="1">
    <location>
        <begin position="252"/>
        <end position="274"/>
    </location>
</feature>
<sequence>MSYLPWILQRQMNYGTIFLKWPVWRKKMSEPKRLHPIAVLLNIIKSIKELVFPFLLVVVLPGKNDGIPGWIQPLVIGIIVLLLIVNAFIQWLRFTYRIEDGEFRIESGVIVRKKRYIKFDRIHSIDISEGIIQRIFRLVKVNIETAGGTQADAVLSAIRKSEAVQLNALIIEEKNKKTNNSLEGDFSEAGIKGNGEVEKATSVFKQTLPQLFIMAATSGAIGVFLSGGIAFISQFDEIIPFERIFKDYEEFIGMGTIILTVLAILGLLVVYVLATLSMVIRYAFFTVVKTDEEIVISRGLLEKRRLTIPIHKVQGIRIMENLVRKPLGLATVYLEYAGGSVEDKESLSIMLFPLIKRKHLHGKIQEILPVYQTAMEMTPLPKRAYSRYVFRKGIYIIPIIGAMVWFFRPWGFLSLLLIPFALVWAYLQYRDAGWSIEGNLLLLCSRFLSKETLIMQRNRIQSITYKKSWFQKRKELATISASIKSGVGSQVGMVVDVEEKDCQTIKSWFLPKKAVDSQ</sequence>
<keyword evidence="1" id="KW-1133">Transmembrane helix</keyword>
<evidence type="ECO:0000313" key="4">
    <source>
        <dbReference type="EMBL" id="PEJ31541.1"/>
    </source>
</evidence>
<gene>
    <name evidence="4" type="ORF">CN689_16365</name>
    <name evidence="3" type="ORF">DTO10_13140</name>
</gene>
<reference evidence="3 6" key="2">
    <citation type="submission" date="2018-07" db="EMBL/GenBank/DDBJ databases">
        <title>The molecular basis for the intramolecular migration of carboxyl group in the catabolism of para-hydroxybenzoate via gentisate.</title>
        <authorList>
            <person name="Zhao H."/>
            <person name="Xu Y."/>
            <person name="Lin S."/>
            <person name="Spain J.C."/>
            <person name="Zhou N.-Y."/>
        </authorList>
    </citation>
    <scope>NUCLEOTIDE SEQUENCE [LARGE SCALE GENOMIC DNA]</scope>
    <source>
        <strain evidence="3 6">PHB-7a</strain>
    </source>
</reference>
<feature type="domain" description="YdbS-like PH" evidence="2">
    <location>
        <begin position="282"/>
        <end position="350"/>
    </location>
</feature>
<dbReference type="AlphaFoldDB" id="A0AAX0RRJ2"/>
<reference evidence="4 5" key="1">
    <citation type="submission" date="2017-09" db="EMBL/GenBank/DDBJ databases">
        <title>Large-scale bioinformatics analysis of Bacillus genomes uncovers conserved roles of natural products in bacterial physiology.</title>
        <authorList>
            <consortium name="Agbiome Team Llc"/>
            <person name="Bleich R.M."/>
            <person name="Kirk G.J."/>
            <person name="Santa Maria K.C."/>
            <person name="Allen S.E."/>
            <person name="Farag S."/>
            <person name="Shank E.A."/>
            <person name="Bowers A."/>
        </authorList>
    </citation>
    <scope>NUCLEOTIDE SEQUENCE [LARGE SCALE GENOMIC DNA]</scope>
    <source>
        <strain evidence="4 5">AFS003229</strain>
    </source>
</reference>
<proteinExistence type="predicted"/>
<dbReference type="Proteomes" id="UP000260457">
    <property type="component" value="Chromosome"/>
</dbReference>
<keyword evidence="1" id="KW-0472">Membrane</keyword>
<dbReference type="Pfam" id="PF03703">
    <property type="entry name" value="bPH_2"/>
    <property type="match status" value="3"/>
</dbReference>
<feature type="transmembrane region" description="Helical" evidence="1">
    <location>
        <begin position="393"/>
        <end position="426"/>
    </location>
</feature>
<keyword evidence="1" id="KW-0812">Transmembrane</keyword>
<evidence type="ECO:0000256" key="1">
    <source>
        <dbReference type="SAM" id="Phobius"/>
    </source>
</evidence>
<dbReference type="KEGG" id="pbut:DTO10_13140"/>
<accession>A0AAX0RRJ2</accession>
<dbReference type="PANTHER" id="PTHR34473:SF2">
    <property type="entry name" value="UPF0699 TRANSMEMBRANE PROTEIN YDBT"/>
    <property type="match status" value="1"/>
</dbReference>
<evidence type="ECO:0000259" key="2">
    <source>
        <dbReference type="Pfam" id="PF03703"/>
    </source>
</evidence>
<dbReference type="PANTHER" id="PTHR34473">
    <property type="entry name" value="UPF0699 TRANSMEMBRANE PROTEIN YDBS"/>
    <property type="match status" value="1"/>
</dbReference>